<evidence type="ECO:0000256" key="7">
    <source>
        <dbReference type="SAM" id="MobiDB-lite"/>
    </source>
</evidence>
<evidence type="ECO:0000256" key="1">
    <source>
        <dbReference type="ARBA" id="ARBA00004167"/>
    </source>
</evidence>
<dbReference type="Gene3D" id="2.60.40.2500">
    <property type="match status" value="1"/>
</dbReference>
<evidence type="ECO:0000259" key="9">
    <source>
        <dbReference type="Pfam" id="PF04335"/>
    </source>
</evidence>
<dbReference type="OrthoDB" id="10375198at2759"/>
<dbReference type="InterPro" id="IPR007430">
    <property type="entry name" value="VirB8"/>
</dbReference>
<keyword evidence="3 8" id="KW-0812">Transmembrane</keyword>
<dbReference type="InterPro" id="IPR032710">
    <property type="entry name" value="NTF2-like_dom_sf"/>
</dbReference>
<keyword evidence="4" id="KW-0732">Signal</keyword>
<comment type="similarity">
    <text evidence="2">Belongs to the TrbG/VirB9 family.</text>
</comment>
<dbReference type="Pfam" id="PF04335">
    <property type="entry name" value="VirB8"/>
    <property type="match status" value="1"/>
</dbReference>
<evidence type="ECO:0000256" key="4">
    <source>
        <dbReference type="ARBA" id="ARBA00022729"/>
    </source>
</evidence>
<keyword evidence="6 8" id="KW-0472">Membrane</keyword>
<accession>A0A9P6UWE3</accession>
<sequence>MSFLKRPPPTENSPPPGTTLEAINTWFAYFQKPLLNARWARLAAAGFFTLAMIEAIALIQLLKSAGPQPYFIEHDEHSGAVYLSSRVAQQFTPSTANITYFLRIWATHMLSIKPDPRQTQEHDIPAAAAWTIGAAAQAFTEYFEQTDRIAERIAKHPGLTREVVENSTSYAADGKVAYMVFTLIERLNGIETQRTQKILTANFILAPERFDEQQRRTNPIGLGLNQLGTAFFTVLLLGTAQAAKLNPPAPKPAPAMMHAEPTALDPKLVVYTYDPDYTYPILTQIGRLTHLEFEEDELIIGIYLADPKSWYRKTAVTRRDFFIQPKLAGLTNTATIITNKRRYELMLTPAANQYYQRVSWQHNDSDHLDGFIPEVTGNSESTPTPPTKSSPTPSSQQSKSRKPDQASAHLPIDLAHANFDYTVKGKTPFKPIAVFDDSRFTWLKMPPIQEIPAILILAQDGTTELANFMVQGDYFVIRQILDHGALLKLGKDEVRIYNNQSQNCGFWGCSKQAFTNLWEH</sequence>
<dbReference type="EMBL" id="JAAAIN010000023">
    <property type="protein sequence ID" value="KAG0322671.1"/>
    <property type="molecule type" value="Genomic_DNA"/>
</dbReference>
<name>A0A9P6UWE3_9FUNG</name>
<feature type="transmembrane region" description="Helical" evidence="8">
    <location>
        <begin position="42"/>
        <end position="62"/>
    </location>
</feature>
<dbReference type="GO" id="GO:0016020">
    <property type="term" value="C:membrane"/>
    <property type="evidence" value="ECO:0007669"/>
    <property type="project" value="UniProtKB-SubCell"/>
</dbReference>
<comment type="caution">
    <text evidence="10">The sequence shown here is derived from an EMBL/GenBank/DDBJ whole genome shotgun (WGS) entry which is preliminary data.</text>
</comment>
<keyword evidence="11" id="KW-1185">Reference proteome</keyword>
<feature type="region of interest" description="Disordered" evidence="7">
    <location>
        <begin position="369"/>
        <end position="407"/>
    </location>
</feature>
<feature type="domain" description="Bacterial virulence protein VirB8" evidence="9">
    <location>
        <begin position="23"/>
        <end position="222"/>
    </location>
</feature>
<dbReference type="SUPFAM" id="SSF54427">
    <property type="entry name" value="NTF2-like"/>
    <property type="match status" value="1"/>
</dbReference>
<evidence type="ECO:0000256" key="5">
    <source>
        <dbReference type="ARBA" id="ARBA00022989"/>
    </source>
</evidence>
<dbReference type="InterPro" id="IPR010258">
    <property type="entry name" value="Conjugal_tfr_TrbG/VirB9/CagX"/>
</dbReference>
<evidence type="ECO:0000256" key="8">
    <source>
        <dbReference type="SAM" id="Phobius"/>
    </source>
</evidence>
<organism evidence="10 11">
    <name type="scientific">Linnemannia gamsii</name>
    <dbReference type="NCBI Taxonomy" id="64522"/>
    <lineage>
        <taxon>Eukaryota</taxon>
        <taxon>Fungi</taxon>
        <taxon>Fungi incertae sedis</taxon>
        <taxon>Mucoromycota</taxon>
        <taxon>Mortierellomycotina</taxon>
        <taxon>Mortierellomycetes</taxon>
        <taxon>Mortierellales</taxon>
        <taxon>Mortierellaceae</taxon>
        <taxon>Linnemannia</taxon>
    </lineage>
</organism>
<evidence type="ECO:0000256" key="3">
    <source>
        <dbReference type="ARBA" id="ARBA00022692"/>
    </source>
</evidence>
<keyword evidence="5 8" id="KW-1133">Transmembrane helix</keyword>
<reference evidence="10" key="1">
    <citation type="journal article" date="2020" name="Fungal Divers.">
        <title>Resolving the Mortierellaceae phylogeny through synthesis of multi-gene phylogenetics and phylogenomics.</title>
        <authorList>
            <person name="Vandepol N."/>
            <person name="Liber J."/>
            <person name="Desiro A."/>
            <person name="Na H."/>
            <person name="Kennedy M."/>
            <person name="Barry K."/>
            <person name="Grigoriev I.V."/>
            <person name="Miller A.N."/>
            <person name="O'Donnell K."/>
            <person name="Stajich J.E."/>
            <person name="Bonito G."/>
        </authorList>
    </citation>
    <scope>NUCLEOTIDE SEQUENCE</scope>
    <source>
        <strain evidence="10">NVP60</strain>
    </source>
</reference>
<dbReference type="Proteomes" id="UP000823405">
    <property type="component" value="Unassembled WGS sequence"/>
</dbReference>
<proteinExistence type="inferred from homology"/>
<dbReference type="AlphaFoldDB" id="A0A9P6UWE3"/>
<feature type="compositionally biased region" description="Low complexity" evidence="7">
    <location>
        <begin position="389"/>
        <end position="398"/>
    </location>
</feature>
<protein>
    <recommendedName>
        <fullName evidence="9">Bacterial virulence protein VirB8 domain-containing protein</fullName>
    </recommendedName>
</protein>
<dbReference type="Pfam" id="PF03524">
    <property type="entry name" value="CagX"/>
    <property type="match status" value="1"/>
</dbReference>
<evidence type="ECO:0000256" key="6">
    <source>
        <dbReference type="ARBA" id="ARBA00023136"/>
    </source>
</evidence>
<dbReference type="CDD" id="cd06911">
    <property type="entry name" value="VirB9_CagX_TrbG"/>
    <property type="match status" value="1"/>
</dbReference>
<dbReference type="InterPro" id="IPR033645">
    <property type="entry name" value="VirB9/CagX/TrbG_C"/>
</dbReference>
<evidence type="ECO:0000313" key="10">
    <source>
        <dbReference type="EMBL" id="KAG0322671.1"/>
    </source>
</evidence>
<evidence type="ECO:0000256" key="2">
    <source>
        <dbReference type="ARBA" id="ARBA00006135"/>
    </source>
</evidence>
<comment type="subcellular location">
    <subcellularLocation>
        <location evidence="1">Membrane</location>
        <topology evidence="1">Single-pass membrane protein</topology>
    </subcellularLocation>
</comment>
<evidence type="ECO:0000313" key="11">
    <source>
        <dbReference type="Proteomes" id="UP000823405"/>
    </source>
</evidence>
<dbReference type="InterPro" id="IPR038161">
    <property type="entry name" value="VirB9/CagX/TrbG_C_sf"/>
</dbReference>
<dbReference type="Gene3D" id="3.10.450.230">
    <property type="entry name" value="VirB8 protein"/>
    <property type="match status" value="1"/>
</dbReference>
<gene>
    <name evidence="10" type="ORF">BGZ97_005004</name>
</gene>